<dbReference type="Pfam" id="PF00107">
    <property type="entry name" value="ADH_zinc_N"/>
    <property type="match status" value="1"/>
</dbReference>
<dbReference type="SMART" id="SM00829">
    <property type="entry name" value="PKS_ER"/>
    <property type="match status" value="1"/>
</dbReference>
<dbReference type="EMBL" id="FTNI01000036">
    <property type="protein sequence ID" value="SIS19309.1"/>
    <property type="molecule type" value="Genomic_DNA"/>
</dbReference>
<dbReference type="InterPro" id="IPR013154">
    <property type="entry name" value="ADH-like_N"/>
</dbReference>
<sequence>MQVVQAVRFGSPGVLEVGEAPDPVAGPGQVVVDVSFADTLFLDIVIRRGVPGPWAVRPPYVPGFGVAGRVLSAGDGVDRSWVGRDVVGRPGAFGPGPDTGDVEQAAAGFSPTGGYAERATLSTGAIFPVPNGLGLDQAAALINDGFTAMQIAEAAGIRSGERVLVMPAGGGLGSLLVQLAHAAGAQVVAAARGRRKCELARSLGADAAIDYAEEGWPERVREATDGKGLDVVLDGVGGEIGRLAFPVAAPGGRFFAFGSPSGSFTEVDPGEARERDVTVVGLMQLPMRPGDERRLPAQALAQAAEGRITPVIGQTFPLRDAAAAHAAMEARGVIGKTLLLPGGTAEAGL</sequence>
<accession>A0A1N7H3B5</accession>
<evidence type="ECO:0000313" key="3">
    <source>
        <dbReference type="Proteomes" id="UP000186096"/>
    </source>
</evidence>
<dbReference type="AlphaFoldDB" id="A0A1N7H3B5"/>
<dbReference type="SUPFAM" id="SSF51735">
    <property type="entry name" value="NAD(P)-binding Rossmann-fold domains"/>
    <property type="match status" value="1"/>
</dbReference>
<dbReference type="Gene3D" id="3.90.180.10">
    <property type="entry name" value="Medium-chain alcohol dehydrogenases, catalytic domain"/>
    <property type="match status" value="1"/>
</dbReference>
<evidence type="ECO:0000313" key="2">
    <source>
        <dbReference type="EMBL" id="SIS19309.1"/>
    </source>
</evidence>
<protein>
    <submittedName>
        <fullName evidence="2">NADPH2:quinone reductase</fullName>
    </submittedName>
</protein>
<dbReference type="InterPro" id="IPR011032">
    <property type="entry name" value="GroES-like_sf"/>
</dbReference>
<dbReference type="InterPro" id="IPR036291">
    <property type="entry name" value="NAD(P)-bd_dom_sf"/>
</dbReference>
<name>A0A1N7H3B5_9ACTN</name>
<reference evidence="3" key="1">
    <citation type="submission" date="2017-01" db="EMBL/GenBank/DDBJ databases">
        <authorList>
            <person name="Varghese N."/>
            <person name="Submissions S."/>
        </authorList>
    </citation>
    <scope>NUCLEOTIDE SEQUENCE [LARGE SCALE GENOMIC DNA]</scope>
    <source>
        <strain evidence="3">ATCC 12950</strain>
    </source>
</reference>
<dbReference type="GO" id="GO:0016491">
    <property type="term" value="F:oxidoreductase activity"/>
    <property type="evidence" value="ECO:0007669"/>
    <property type="project" value="InterPro"/>
</dbReference>
<dbReference type="Pfam" id="PF08240">
    <property type="entry name" value="ADH_N"/>
    <property type="match status" value="1"/>
</dbReference>
<proteinExistence type="predicted"/>
<dbReference type="SUPFAM" id="SSF50129">
    <property type="entry name" value="GroES-like"/>
    <property type="match status" value="1"/>
</dbReference>
<dbReference type="InterPro" id="IPR013149">
    <property type="entry name" value="ADH-like_C"/>
</dbReference>
<dbReference type="InterPro" id="IPR051397">
    <property type="entry name" value="Zn-ADH-like_protein"/>
</dbReference>
<gene>
    <name evidence="2" type="ORF">SAMN05421833_13628</name>
</gene>
<organism evidence="2 3">
    <name type="scientific">Microbispora rosea</name>
    <dbReference type="NCBI Taxonomy" id="58117"/>
    <lineage>
        <taxon>Bacteria</taxon>
        <taxon>Bacillati</taxon>
        <taxon>Actinomycetota</taxon>
        <taxon>Actinomycetes</taxon>
        <taxon>Streptosporangiales</taxon>
        <taxon>Streptosporangiaceae</taxon>
        <taxon>Microbispora</taxon>
    </lineage>
</organism>
<dbReference type="STRING" id="58117.SAMN05421833_13628"/>
<dbReference type="PANTHER" id="PTHR43677">
    <property type="entry name" value="SHORT-CHAIN DEHYDROGENASE/REDUCTASE"/>
    <property type="match status" value="1"/>
</dbReference>
<dbReference type="Proteomes" id="UP000186096">
    <property type="component" value="Unassembled WGS sequence"/>
</dbReference>
<dbReference type="RefSeq" id="WP_076441742.1">
    <property type="nucleotide sequence ID" value="NZ_FTNI01000036.1"/>
</dbReference>
<keyword evidence="3" id="KW-1185">Reference proteome</keyword>
<dbReference type="Gene3D" id="3.40.50.720">
    <property type="entry name" value="NAD(P)-binding Rossmann-like Domain"/>
    <property type="match status" value="1"/>
</dbReference>
<evidence type="ECO:0000259" key="1">
    <source>
        <dbReference type="SMART" id="SM00829"/>
    </source>
</evidence>
<dbReference type="InterPro" id="IPR020843">
    <property type="entry name" value="ER"/>
</dbReference>
<dbReference type="OrthoDB" id="9780520at2"/>
<feature type="domain" description="Enoyl reductase (ER)" evidence="1">
    <location>
        <begin position="10"/>
        <end position="339"/>
    </location>
</feature>
<dbReference type="PANTHER" id="PTHR43677:SF4">
    <property type="entry name" value="QUINONE OXIDOREDUCTASE-LIKE PROTEIN 2"/>
    <property type="match status" value="1"/>
</dbReference>